<proteinExistence type="predicted"/>
<reference evidence="3 4" key="1">
    <citation type="journal article" date="2019" name="Commun. Biol.">
        <title>The bagworm genome reveals a unique fibroin gene that provides high tensile strength.</title>
        <authorList>
            <person name="Kono N."/>
            <person name="Nakamura H."/>
            <person name="Ohtoshi R."/>
            <person name="Tomita M."/>
            <person name="Numata K."/>
            <person name="Arakawa K."/>
        </authorList>
    </citation>
    <scope>NUCLEOTIDE SEQUENCE [LARGE SCALE GENOMIC DNA]</scope>
</reference>
<gene>
    <name evidence="3" type="ORF">EVAR_309_1</name>
</gene>
<dbReference type="InterPro" id="IPR040676">
    <property type="entry name" value="DUF5641"/>
</dbReference>
<dbReference type="OrthoDB" id="8958038at2759"/>
<keyword evidence="4" id="KW-1185">Reference proteome</keyword>
<dbReference type="EMBL" id="BGZK01000002">
    <property type="protein sequence ID" value="GBO98894.1"/>
    <property type="molecule type" value="Genomic_DNA"/>
</dbReference>
<dbReference type="Pfam" id="PF18701">
    <property type="entry name" value="DUF5641"/>
    <property type="match status" value="1"/>
</dbReference>
<name>A0A4C1S9R9_EUMVA</name>
<dbReference type="Proteomes" id="UP000299102">
    <property type="component" value="Unassembled WGS sequence"/>
</dbReference>
<comment type="caution">
    <text evidence="3">The sequence shown here is derived from an EMBL/GenBank/DDBJ whole genome shotgun (WGS) entry which is preliminary data.</text>
</comment>
<evidence type="ECO:0000259" key="2">
    <source>
        <dbReference type="Pfam" id="PF18701"/>
    </source>
</evidence>
<feature type="domain" description="DUF5641" evidence="2">
    <location>
        <begin position="2"/>
        <end position="80"/>
    </location>
</feature>
<evidence type="ECO:0000313" key="4">
    <source>
        <dbReference type="Proteomes" id="UP000299102"/>
    </source>
</evidence>
<dbReference type="AlphaFoldDB" id="A0A4C1S9R9"/>
<feature type="region of interest" description="Disordered" evidence="1">
    <location>
        <begin position="1"/>
        <end position="22"/>
    </location>
</feature>
<evidence type="ECO:0000256" key="1">
    <source>
        <dbReference type="SAM" id="MobiDB-lite"/>
    </source>
</evidence>
<evidence type="ECO:0000313" key="3">
    <source>
        <dbReference type="EMBL" id="GBO98894.1"/>
    </source>
</evidence>
<organism evidence="3 4">
    <name type="scientific">Eumeta variegata</name>
    <name type="common">Bagworm moth</name>
    <name type="synonym">Eumeta japonica</name>
    <dbReference type="NCBI Taxonomy" id="151549"/>
    <lineage>
        <taxon>Eukaryota</taxon>
        <taxon>Metazoa</taxon>
        <taxon>Ecdysozoa</taxon>
        <taxon>Arthropoda</taxon>
        <taxon>Hexapoda</taxon>
        <taxon>Insecta</taxon>
        <taxon>Pterygota</taxon>
        <taxon>Neoptera</taxon>
        <taxon>Endopterygota</taxon>
        <taxon>Lepidoptera</taxon>
        <taxon>Glossata</taxon>
        <taxon>Ditrysia</taxon>
        <taxon>Tineoidea</taxon>
        <taxon>Psychidae</taxon>
        <taxon>Oiketicinae</taxon>
        <taxon>Eumeta</taxon>
    </lineage>
</organism>
<accession>A0A4C1S9R9</accession>
<protein>
    <recommendedName>
        <fullName evidence="2">DUF5641 domain-containing protein</fullName>
    </recommendedName>
</protein>
<sequence>MWLKEYLPTQVPSRARSDPTYHTPAEGHIVLIVDTSSPRYSYPRGKIKKTYPDPDNQVHVVDVETTGGIFRRPTSKIVVLVSSEAAAAPCPEVWCYAPKGRMLRTAALLTKNALATLALMFCSCCRFCVFNNRCSHIINCNGDFGYRRVSPHFLLFFIDFEERISCGVVGK</sequence>